<evidence type="ECO:0000313" key="3">
    <source>
        <dbReference type="Proteomes" id="UP000001058"/>
    </source>
</evidence>
<sequence length="385" mass="43724">MNAINYRGYRMQRVASLACDMDPIAAVEEEIVKVADEIQAVGAAIATCTDKGSLDFLRKEKEQLRKKEEQLRKEKEQLREEKLILLRKDADATCVDKPKSFSSVSLREAELVLHTIGIRQCNGRIVANEELQVPAGMADCDEFDFTPHGSEDEATPRLMQHHQEQLERLGVKFNVKGGFQMFVHNCTSYSLSICCVGQTYRGIFDGCIAPYGLMGFSSLEQSRIIYEHKRPPQNPSAKAQAVMKLLAANAYGPCPVMLDVTDGTTHDVYTIRGKRLITWAGLGPTQAYYLQVQHLQANEKRALLLLELEQIPEEEQVWMRELHQLRPVPGLKEQLDSIIPFLPPVERLSTAFELIRSWIQTHPEPVPDRYPGYYPTYVPPIYKFC</sequence>
<dbReference type="KEGG" id="vcn:VOLCADRAFT_94818"/>
<evidence type="ECO:0000256" key="1">
    <source>
        <dbReference type="SAM" id="Coils"/>
    </source>
</evidence>
<evidence type="ECO:0000313" key="2">
    <source>
        <dbReference type="EMBL" id="EFJ44749.1"/>
    </source>
</evidence>
<feature type="coiled-coil region" evidence="1">
    <location>
        <begin position="54"/>
        <end position="88"/>
    </location>
</feature>
<keyword evidence="3" id="KW-1185">Reference proteome</keyword>
<proteinExistence type="predicted"/>
<reference evidence="2 3" key="1">
    <citation type="journal article" date="2010" name="Science">
        <title>Genomic analysis of organismal complexity in the multicellular green alga Volvox carteri.</title>
        <authorList>
            <person name="Prochnik S.E."/>
            <person name="Umen J."/>
            <person name="Nedelcu A.M."/>
            <person name="Hallmann A."/>
            <person name="Miller S.M."/>
            <person name="Nishii I."/>
            <person name="Ferris P."/>
            <person name="Kuo A."/>
            <person name="Mitros T."/>
            <person name="Fritz-Laylin L.K."/>
            <person name="Hellsten U."/>
            <person name="Chapman J."/>
            <person name="Simakov O."/>
            <person name="Rensing S.A."/>
            <person name="Terry A."/>
            <person name="Pangilinan J."/>
            <person name="Kapitonov V."/>
            <person name="Jurka J."/>
            <person name="Salamov A."/>
            <person name="Shapiro H."/>
            <person name="Schmutz J."/>
            <person name="Grimwood J."/>
            <person name="Lindquist E."/>
            <person name="Lucas S."/>
            <person name="Grigoriev I.V."/>
            <person name="Schmitt R."/>
            <person name="Kirk D."/>
            <person name="Rokhsar D.S."/>
        </authorList>
    </citation>
    <scope>NUCLEOTIDE SEQUENCE [LARGE SCALE GENOMIC DNA]</scope>
    <source>
        <strain evidence="3">f. Nagariensis / Eve</strain>
    </source>
</reference>
<organism evidence="3">
    <name type="scientific">Volvox carteri f. nagariensis</name>
    <dbReference type="NCBI Taxonomy" id="3068"/>
    <lineage>
        <taxon>Eukaryota</taxon>
        <taxon>Viridiplantae</taxon>
        <taxon>Chlorophyta</taxon>
        <taxon>core chlorophytes</taxon>
        <taxon>Chlorophyceae</taxon>
        <taxon>CS clade</taxon>
        <taxon>Chlamydomonadales</taxon>
        <taxon>Volvocaceae</taxon>
        <taxon>Volvox</taxon>
    </lineage>
</organism>
<keyword evidence="1" id="KW-0175">Coiled coil</keyword>
<name>D8U5U7_VOLCA</name>
<dbReference type="InParanoid" id="D8U5U7"/>
<dbReference type="eggNOG" id="ENOG502SUYX">
    <property type="taxonomic scope" value="Eukaryota"/>
</dbReference>
<accession>D8U5U7</accession>
<gene>
    <name evidence="2" type="ORF">VOLCADRAFT_94818</name>
</gene>
<dbReference type="AlphaFoldDB" id="D8U5U7"/>
<dbReference type="GeneID" id="9625963"/>
<dbReference type="OrthoDB" id="537362at2759"/>
<dbReference type="RefSeq" id="XP_002954032.1">
    <property type="nucleotide sequence ID" value="XM_002953986.1"/>
</dbReference>
<protein>
    <submittedName>
        <fullName evidence="2">Uncharacterized protein</fullName>
    </submittedName>
</protein>
<dbReference type="EMBL" id="GL378361">
    <property type="protein sequence ID" value="EFJ44749.1"/>
    <property type="molecule type" value="Genomic_DNA"/>
</dbReference>
<dbReference type="Proteomes" id="UP000001058">
    <property type="component" value="Unassembled WGS sequence"/>
</dbReference>